<dbReference type="InterPro" id="IPR007211">
    <property type="entry name" value="DUF378"/>
</dbReference>
<dbReference type="PANTHER" id="PTHR37304:SF1">
    <property type="entry name" value="MEMBRANE PROTEIN"/>
    <property type="match status" value="1"/>
</dbReference>
<proteinExistence type="predicted"/>
<gene>
    <name evidence="2" type="ORF">IZ6_21710</name>
</gene>
<sequence length="70" mass="7578">MEWVELIATLLLIIGGLNWGLIGIAGFNLVEAIFGSSIITRIIYVLVGLSALWALWHWIQESSGGGMPPV</sequence>
<evidence type="ECO:0008006" key="4">
    <source>
        <dbReference type="Google" id="ProtNLM"/>
    </source>
</evidence>
<dbReference type="AlphaFoldDB" id="A0A6S6QPM8"/>
<keyword evidence="1" id="KW-0812">Transmembrane</keyword>
<dbReference type="Proteomes" id="UP000515317">
    <property type="component" value="Chromosome"/>
</dbReference>
<dbReference type="EMBL" id="AP023361">
    <property type="protein sequence ID" value="BCJ91436.1"/>
    <property type="molecule type" value="Genomic_DNA"/>
</dbReference>
<keyword evidence="1" id="KW-0472">Membrane</keyword>
<keyword evidence="3" id="KW-1185">Reference proteome</keyword>
<accession>A0A6S6QPM8</accession>
<feature type="transmembrane region" description="Helical" evidence="1">
    <location>
        <begin position="6"/>
        <end position="30"/>
    </location>
</feature>
<keyword evidence="1" id="KW-1133">Transmembrane helix</keyword>
<evidence type="ECO:0000313" key="3">
    <source>
        <dbReference type="Proteomes" id="UP000515317"/>
    </source>
</evidence>
<protein>
    <recommendedName>
        <fullName evidence="4">DUF378 domain-containing protein</fullName>
    </recommendedName>
</protein>
<reference evidence="2 3" key="1">
    <citation type="submission" date="2020-08" db="EMBL/GenBank/DDBJ databases">
        <title>Genome sequence of Rhizobiales bacterium strain IZ6.</title>
        <authorList>
            <person name="Nakai R."/>
            <person name="Naganuma T."/>
        </authorList>
    </citation>
    <scope>NUCLEOTIDE SEQUENCE [LARGE SCALE GENOMIC DNA]</scope>
    <source>
        <strain evidence="2 3">IZ6</strain>
    </source>
</reference>
<organism evidence="2 3">
    <name type="scientific">Terrihabitans soli</name>
    <dbReference type="NCBI Taxonomy" id="708113"/>
    <lineage>
        <taxon>Bacteria</taxon>
        <taxon>Pseudomonadati</taxon>
        <taxon>Pseudomonadota</taxon>
        <taxon>Alphaproteobacteria</taxon>
        <taxon>Hyphomicrobiales</taxon>
        <taxon>Terrihabitans</taxon>
    </lineage>
</organism>
<name>A0A6S6QPM8_9HYPH</name>
<evidence type="ECO:0000256" key="1">
    <source>
        <dbReference type="SAM" id="Phobius"/>
    </source>
</evidence>
<evidence type="ECO:0000313" key="2">
    <source>
        <dbReference type="EMBL" id="BCJ91436.1"/>
    </source>
</evidence>
<dbReference type="KEGG" id="tso:IZ6_21710"/>
<dbReference type="Pfam" id="PF04070">
    <property type="entry name" value="DUF378"/>
    <property type="match status" value="1"/>
</dbReference>
<dbReference type="RefSeq" id="WP_222875082.1">
    <property type="nucleotide sequence ID" value="NZ_AP023361.1"/>
</dbReference>
<feature type="transmembrane region" description="Helical" evidence="1">
    <location>
        <begin position="42"/>
        <end position="59"/>
    </location>
</feature>
<dbReference type="PANTHER" id="PTHR37304">
    <property type="entry name" value="MEMBRANE PROTEIN-RELATED"/>
    <property type="match status" value="1"/>
</dbReference>